<dbReference type="PATRIC" id="fig|1454004.3.peg.2162"/>
<evidence type="ECO:0000256" key="1">
    <source>
        <dbReference type="SAM" id="SignalP"/>
    </source>
</evidence>
<dbReference type="Gene3D" id="1.25.40.20">
    <property type="entry name" value="Ankyrin repeat-containing domain"/>
    <property type="match status" value="1"/>
</dbReference>
<feature type="chain" id="PRO_5001461380" evidence="1">
    <location>
        <begin position="35"/>
        <end position="860"/>
    </location>
</feature>
<sequence>MALTYSDGRKRAALFGLALLVASMTLLLARLACAAENQATIAAVEALLSLPQTQPPEGGWEHRAPPGFVVEDEEDEDEVLLAWLKKQKKLGADMNAMRHRGTMLHHAIRAGMVNTASWLLANGADPLKEGEHDALELALIYRQDTVFDFLVRRPGVRDAHRSGVYRAWKSVVANNSDEGLKKLITAHVPVPAGKNRELLLDDALAAGNGRVIRALTAKDPDPLLRARVRSIDEDFEIADQRLPNPIFLSLIGQVVSVEEVDRLFRLRIRRPWNDADFATGVVGNVLRKSLYNSANRSDTYTLFERIPAFALQEAFKNKGVLSMWWRWLSRLPARERVVAMARWGDLPVREPEALLTGVLLEASWFNQQEDDPNVVAAWGELLALLRPPFPNGVQGKMWMFVPQAHRLTLLRLGYRPSSEELRWWIDRNSAELIDAFWPAMLSILPELGQRSHELVFRPVVDGSDYYCVDRWTIEKALPLTAAATMPERPYAMEASCWFEIPDEIRQTLLSRHWVKPPLAVAAGRFVLEERQCAFLPTAAWRRKLAGLHSLTIKEGESVSIDGVMAVEIPGEQNCALLTWGGSAGGRLYIDDDSFEGTQRFTPCADGIYTTSIWLPSGELINSVLQEGLPFLGGMTLIRDTSDGEHYWLGGSESLGGCGQTPPALFRFEEDNGKGAALRALQQTHPVMQALLSQCKGKDPMACLGAPPPLEDSVNQRVYPRGGRAMGHFADMHWNVERKAFVNAFLDFKPEVLRAMQAEGVFPHWVTEALSAVSASKLSLAEKRRRAAWVLRDRALLGAALESQMLASLVDWLPSEDWEPIIEVGPEYLSGLQYTAERKGNAVLACCFSTALKQVCVPMKE</sequence>
<reference evidence="2" key="1">
    <citation type="submission" date="2014-02" db="EMBL/GenBank/DDBJ databases">
        <title>Expanding our view of genomic diversity in Candidatus Accumulibacter clades.</title>
        <authorList>
            <person name="Skennerton C.T."/>
            <person name="Barr J.J."/>
            <person name="Slater F.R."/>
            <person name="Bond P.L."/>
            <person name="Tyson G.W."/>
        </authorList>
    </citation>
    <scope>NUCLEOTIDE SEQUENCE [LARGE SCALE GENOMIC DNA]</scope>
</reference>
<feature type="signal peptide" evidence="1">
    <location>
        <begin position="1"/>
        <end position="34"/>
    </location>
</feature>
<dbReference type="AlphaFoldDB" id="A0A011PM04"/>
<evidence type="ECO:0000313" key="3">
    <source>
        <dbReference type="Proteomes" id="UP000022141"/>
    </source>
</evidence>
<comment type="caution">
    <text evidence="2">The sequence shown here is derived from an EMBL/GenBank/DDBJ whole genome shotgun (WGS) entry which is preliminary data.</text>
</comment>
<organism evidence="2 3">
    <name type="scientific">Accumulibacter regalis</name>
    <dbReference type="NCBI Taxonomy" id="522306"/>
    <lineage>
        <taxon>Bacteria</taxon>
        <taxon>Pseudomonadati</taxon>
        <taxon>Pseudomonadota</taxon>
        <taxon>Betaproteobacteria</taxon>
        <taxon>Candidatus Accumulibacter</taxon>
    </lineage>
</organism>
<evidence type="ECO:0000313" key="2">
    <source>
        <dbReference type="EMBL" id="EXI88471.1"/>
    </source>
</evidence>
<name>A0A011PM04_ACCRE</name>
<dbReference type="InterPro" id="IPR036770">
    <property type="entry name" value="Ankyrin_rpt-contain_sf"/>
</dbReference>
<dbReference type="SUPFAM" id="SSF48403">
    <property type="entry name" value="Ankyrin repeat"/>
    <property type="match status" value="1"/>
</dbReference>
<proteinExistence type="predicted"/>
<dbReference type="Proteomes" id="UP000022141">
    <property type="component" value="Unassembled WGS sequence"/>
</dbReference>
<gene>
    <name evidence="2" type="ORF">AW11_02091</name>
</gene>
<accession>A0A011PM04</accession>
<keyword evidence="1" id="KW-0732">Signal</keyword>
<dbReference type="EMBL" id="JEMY01000026">
    <property type="protein sequence ID" value="EXI88471.1"/>
    <property type="molecule type" value="Genomic_DNA"/>
</dbReference>
<keyword evidence="3" id="KW-1185">Reference proteome</keyword>
<protein>
    <submittedName>
        <fullName evidence="2">Ankyrin repeats (3 copies)</fullName>
    </submittedName>
</protein>